<dbReference type="PIRSF" id="PIRSF037993">
    <property type="entry name" value="STPK_Pim-1"/>
    <property type="match status" value="1"/>
</dbReference>
<dbReference type="InterPro" id="IPR008271">
    <property type="entry name" value="Ser/Thr_kinase_AS"/>
</dbReference>
<feature type="region of interest" description="Disordered" evidence="7">
    <location>
        <begin position="175"/>
        <end position="205"/>
    </location>
</feature>
<feature type="compositionally biased region" description="Low complexity" evidence="7">
    <location>
        <begin position="175"/>
        <end position="195"/>
    </location>
</feature>
<organism evidence="9 10">
    <name type="scientific">Absidia repens</name>
    <dbReference type="NCBI Taxonomy" id="90262"/>
    <lineage>
        <taxon>Eukaryota</taxon>
        <taxon>Fungi</taxon>
        <taxon>Fungi incertae sedis</taxon>
        <taxon>Mucoromycota</taxon>
        <taxon>Mucoromycotina</taxon>
        <taxon>Mucoromycetes</taxon>
        <taxon>Mucorales</taxon>
        <taxon>Cunninghamellaceae</taxon>
        <taxon>Absidia</taxon>
    </lineage>
</organism>
<evidence type="ECO:0000259" key="8">
    <source>
        <dbReference type="PROSITE" id="PS50011"/>
    </source>
</evidence>
<dbReference type="GO" id="GO:0043066">
    <property type="term" value="P:negative regulation of apoptotic process"/>
    <property type="evidence" value="ECO:0007669"/>
    <property type="project" value="InterPro"/>
</dbReference>
<dbReference type="PROSITE" id="PS50011">
    <property type="entry name" value="PROTEIN_KINASE_DOM"/>
    <property type="match status" value="1"/>
</dbReference>
<comment type="caution">
    <text evidence="9">The sequence shown here is derived from an EMBL/GenBank/DDBJ whole genome shotgun (WGS) entry which is preliminary data.</text>
</comment>
<evidence type="ECO:0000256" key="5">
    <source>
        <dbReference type="PROSITE-ProRule" id="PRU10141"/>
    </source>
</evidence>
<dbReference type="Pfam" id="PF00069">
    <property type="entry name" value="Pkinase"/>
    <property type="match status" value="2"/>
</dbReference>
<keyword evidence="10" id="KW-1185">Reference proteome</keyword>
<dbReference type="STRING" id="90262.A0A1X2IV04"/>
<dbReference type="EMBL" id="MCGE01000004">
    <property type="protein sequence ID" value="ORZ22593.1"/>
    <property type="molecule type" value="Genomic_DNA"/>
</dbReference>
<evidence type="ECO:0000256" key="7">
    <source>
        <dbReference type="SAM" id="MobiDB-lite"/>
    </source>
</evidence>
<feature type="binding site" evidence="5">
    <location>
        <position position="92"/>
    </location>
    <ligand>
        <name>ATP</name>
        <dbReference type="ChEBI" id="CHEBI:30616"/>
    </ligand>
</feature>
<dbReference type="GO" id="GO:0035556">
    <property type="term" value="P:intracellular signal transduction"/>
    <property type="evidence" value="ECO:0007669"/>
    <property type="project" value="TreeGrafter"/>
</dbReference>
<dbReference type="GO" id="GO:0045719">
    <property type="term" value="P:negative regulation of glycogen biosynthetic process"/>
    <property type="evidence" value="ECO:0007669"/>
    <property type="project" value="TreeGrafter"/>
</dbReference>
<dbReference type="InterPro" id="IPR000719">
    <property type="entry name" value="Prot_kinase_dom"/>
</dbReference>
<dbReference type="OrthoDB" id="10252171at2759"/>
<dbReference type="PROSITE" id="PS00108">
    <property type="entry name" value="PROTEIN_KINASE_ST"/>
    <property type="match status" value="1"/>
</dbReference>
<dbReference type="GO" id="GO:0005524">
    <property type="term" value="F:ATP binding"/>
    <property type="evidence" value="ECO:0007669"/>
    <property type="project" value="UniProtKB-UniRule"/>
</dbReference>
<feature type="domain" description="Protein kinase" evidence="8">
    <location>
        <begin position="63"/>
        <end position="404"/>
    </location>
</feature>
<dbReference type="GO" id="GO:0005634">
    <property type="term" value="C:nucleus"/>
    <property type="evidence" value="ECO:0007669"/>
    <property type="project" value="TreeGrafter"/>
</dbReference>
<accession>A0A1X2IV04</accession>
<keyword evidence="1 5" id="KW-0547">Nucleotide-binding</keyword>
<keyword evidence="2 4" id="KW-0067">ATP-binding</keyword>
<name>A0A1X2IV04_9FUNG</name>
<dbReference type="Proteomes" id="UP000193560">
    <property type="component" value="Unassembled WGS sequence"/>
</dbReference>
<proteinExistence type="inferred from homology"/>
<dbReference type="GO" id="GO:0004674">
    <property type="term" value="F:protein serine/threonine kinase activity"/>
    <property type="evidence" value="ECO:0007669"/>
    <property type="project" value="UniProtKB-KW"/>
</dbReference>
<sequence length="407" mass="46156">MDLLSCQLTSNYLLDRPTNGIINTTSDIKGIIINNHDSKNINETLSFKLLRGYQLPAQFYAQYSLEKELGSGGFGYVASVKEKATGQERAIKLIYKNKLPPTSWITTQQGQLLPIEIYILQHVQHRTIIEYVDSFEDDTFFYLVMELHGSPWYRSSSSSSSFSSRLSTPSSLLDTPDLLPSSGPSGSNSSNNNNNDGEVDNVDERHGARQSYDFTGRRGSCDLFECIEHHRTLDESLIRIIFRQIIECVAYLDTMGICHKDLKDENFVIDRNYNVKLIDFGSSVLLPRYYHGNNNSNMTEMLQTQPFYGTLAYASPEILRMEHYQAEPAEIWSLGVLLYTLVFAKMPFTNPRMVLTTHVPLPISSSSSPSTTVSYSCLHLISWLLEKSPSSRPTVHQVLAHPWLRQK</sequence>
<dbReference type="InterPro" id="IPR011009">
    <property type="entry name" value="Kinase-like_dom_sf"/>
</dbReference>
<evidence type="ECO:0000256" key="6">
    <source>
        <dbReference type="RuleBase" id="RU000304"/>
    </source>
</evidence>
<protein>
    <submittedName>
        <fullName evidence="9">Kinase-like domain-containing protein</fullName>
    </submittedName>
</protein>
<keyword evidence="9" id="KW-0418">Kinase</keyword>
<dbReference type="PANTHER" id="PTHR24346:SF72">
    <property type="entry name" value="CAMK PROTEIN KINASE"/>
    <property type="match status" value="1"/>
</dbReference>
<feature type="active site" description="Proton acceptor" evidence="3">
    <location>
        <position position="261"/>
    </location>
</feature>
<evidence type="ECO:0000256" key="3">
    <source>
        <dbReference type="PIRSR" id="PIRSR037993-1"/>
    </source>
</evidence>
<evidence type="ECO:0000313" key="10">
    <source>
        <dbReference type="Proteomes" id="UP000193560"/>
    </source>
</evidence>
<comment type="similarity">
    <text evidence="6">Belongs to the protein kinase superfamily.</text>
</comment>
<reference evidence="9 10" key="1">
    <citation type="submission" date="2016-07" db="EMBL/GenBank/DDBJ databases">
        <title>Pervasive Adenine N6-methylation of Active Genes in Fungi.</title>
        <authorList>
            <consortium name="DOE Joint Genome Institute"/>
            <person name="Mondo S.J."/>
            <person name="Dannebaum R.O."/>
            <person name="Kuo R.C."/>
            <person name="Labutti K."/>
            <person name="Haridas S."/>
            <person name="Kuo A."/>
            <person name="Salamov A."/>
            <person name="Ahrendt S.R."/>
            <person name="Lipzen A."/>
            <person name="Sullivan W."/>
            <person name="Andreopoulos W.B."/>
            <person name="Clum A."/>
            <person name="Lindquist E."/>
            <person name="Daum C."/>
            <person name="Ramamoorthy G.K."/>
            <person name="Gryganskyi A."/>
            <person name="Culley D."/>
            <person name="Magnuson J.K."/>
            <person name="James T.Y."/>
            <person name="O'Malley M.A."/>
            <person name="Stajich J.E."/>
            <person name="Spatafora J.W."/>
            <person name="Visel A."/>
            <person name="Grigoriev I.V."/>
        </authorList>
    </citation>
    <scope>NUCLEOTIDE SEQUENCE [LARGE SCALE GENOMIC DNA]</scope>
    <source>
        <strain evidence="9 10">NRRL 1336</strain>
    </source>
</reference>
<feature type="binding site" evidence="4">
    <location>
        <position position="222"/>
    </location>
    <ligand>
        <name>ATP</name>
        <dbReference type="ChEBI" id="CHEBI:30616"/>
    </ligand>
</feature>
<dbReference type="SMART" id="SM00220">
    <property type="entry name" value="S_TKc"/>
    <property type="match status" value="1"/>
</dbReference>
<dbReference type="Gene3D" id="1.10.510.10">
    <property type="entry name" value="Transferase(Phosphotransferase) domain 1"/>
    <property type="match status" value="1"/>
</dbReference>
<dbReference type="GO" id="GO:0005829">
    <property type="term" value="C:cytosol"/>
    <property type="evidence" value="ECO:0007669"/>
    <property type="project" value="TreeGrafter"/>
</dbReference>
<evidence type="ECO:0000256" key="2">
    <source>
        <dbReference type="ARBA" id="ARBA00022840"/>
    </source>
</evidence>
<dbReference type="InterPro" id="IPR017348">
    <property type="entry name" value="PIM1/2/3"/>
</dbReference>
<evidence type="ECO:0000256" key="1">
    <source>
        <dbReference type="ARBA" id="ARBA00022741"/>
    </source>
</evidence>
<dbReference type="Gene3D" id="3.30.200.20">
    <property type="entry name" value="Phosphorylase Kinase, domain 1"/>
    <property type="match status" value="1"/>
</dbReference>
<dbReference type="InterPro" id="IPR017441">
    <property type="entry name" value="Protein_kinase_ATP_BS"/>
</dbReference>
<dbReference type="PANTHER" id="PTHR24346">
    <property type="entry name" value="MAP/MICROTUBULE AFFINITY-REGULATING KINASE"/>
    <property type="match status" value="1"/>
</dbReference>
<evidence type="ECO:0000313" key="9">
    <source>
        <dbReference type="EMBL" id="ORZ22593.1"/>
    </source>
</evidence>
<dbReference type="PROSITE" id="PS00107">
    <property type="entry name" value="PROTEIN_KINASE_ATP"/>
    <property type="match status" value="1"/>
</dbReference>
<dbReference type="AlphaFoldDB" id="A0A1X2IV04"/>
<keyword evidence="6" id="KW-0723">Serine/threonine-protein kinase</keyword>
<dbReference type="SUPFAM" id="SSF56112">
    <property type="entry name" value="Protein kinase-like (PK-like)"/>
    <property type="match status" value="2"/>
</dbReference>
<gene>
    <name evidence="9" type="ORF">BCR42DRAFT_406563</name>
</gene>
<evidence type="ECO:0000256" key="4">
    <source>
        <dbReference type="PIRSR" id="PIRSR037993-2"/>
    </source>
</evidence>
<keyword evidence="9" id="KW-0808">Transferase</keyword>